<reference evidence="4" key="1">
    <citation type="journal article" date="2021" name="PeerJ">
        <title>Extensive microbial diversity within the chicken gut microbiome revealed by metagenomics and culture.</title>
        <authorList>
            <person name="Gilroy R."/>
            <person name="Ravi A."/>
            <person name="Getino M."/>
            <person name="Pursley I."/>
            <person name="Horton D.L."/>
            <person name="Alikhan N.F."/>
            <person name="Baker D."/>
            <person name="Gharbi K."/>
            <person name="Hall N."/>
            <person name="Watson M."/>
            <person name="Adriaenssens E.M."/>
            <person name="Foster-Nyarko E."/>
            <person name="Jarju S."/>
            <person name="Secka A."/>
            <person name="Antonio M."/>
            <person name="Oren A."/>
            <person name="Chaudhuri R.R."/>
            <person name="La Ragione R."/>
            <person name="Hildebrand F."/>
            <person name="Pallen M.J."/>
        </authorList>
    </citation>
    <scope>NUCLEOTIDE SEQUENCE</scope>
    <source>
        <strain evidence="4">CHK33-5263</strain>
    </source>
</reference>
<gene>
    <name evidence="4" type="ORF">H9812_02120</name>
</gene>
<evidence type="ECO:0000313" key="5">
    <source>
        <dbReference type="Proteomes" id="UP000824044"/>
    </source>
</evidence>
<protein>
    <submittedName>
        <fullName evidence="4">Uncharacterized protein</fullName>
    </submittedName>
</protein>
<dbReference type="AlphaFoldDB" id="A0A9D2IVR5"/>
<keyword evidence="3" id="KW-0732">Signal</keyword>
<name>A0A9D2IVR5_9FIRM</name>
<keyword evidence="2" id="KW-0472">Membrane</keyword>
<keyword evidence="2" id="KW-1133">Transmembrane helix</keyword>
<dbReference type="Proteomes" id="UP000824044">
    <property type="component" value="Unassembled WGS sequence"/>
</dbReference>
<dbReference type="PROSITE" id="PS51257">
    <property type="entry name" value="PROKAR_LIPOPROTEIN"/>
    <property type="match status" value="1"/>
</dbReference>
<reference evidence="4" key="2">
    <citation type="submission" date="2021-04" db="EMBL/GenBank/DDBJ databases">
        <authorList>
            <person name="Gilroy R."/>
        </authorList>
    </citation>
    <scope>NUCLEOTIDE SEQUENCE</scope>
    <source>
        <strain evidence="4">CHK33-5263</strain>
    </source>
</reference>
<evidence type="ECO:0000256" key="1">
    <source>
        <dbReference type="SAM" id="MobiDB-lite"/>
    </source>
</evidence>
<dbReference type="EMBL" id="DXBS01000043">
    <property type="protein sequence ID" value="HIZ24257.1"/>
    <property type="molecule type" value="Genomic_DNA"/>
</dbReference>
<dbReference type="Gene3D" id="2.60.120.260">
    <property type="entry name" value="Galactose-binding domain-like"/>
    <property type="match status" value="1"/>
</dbReference>
<comment type="caution">
    <text evidence="4">The sequence shown here is derived from an EMBL/GenBank/DDBJ whole genome shotgun (WGS) entry which is preliminary data.</text>
</comment>
<feature type="transmembrane region" description="Helical" evidence="2">
    <location>
        <begin position="1113"/>
        <end position="1135"/>
    </location>
</feature>
<keyword evidence="2" id="KW-0812">Transmembrane</keyword>
<evidence type="ECO:0000256" key="3">
    <source>
        <dbReference type="SAM" id="SignalP"/>
    </source>
</evidence>
<evidence type="ECO:0000313" key="4">
    <source>
        <dbReference type="EMBL" id="HIZ24257.1"/>
    </source>
</evidence>
<feature type="signal peptide" evidence="3">
    <location>
        <begin position="1"/>
        <end position="30"/>
    </location>
</feature>
<organism evidence="4 5">
    <name type="scientific">Candidatus Gallimonas intestinigallinarum</name>
    <dbReference type="NCBI Taxonomy" id="2838604"/>
    <lineage>
        <taxon>Bacteria</taxon>
        <taxon>Bacillati</taxon>
        <taxon>Bacillota</taxon>
        <taxon>Clostridia</taxon>
        <taxon>Candidatus Gallimonas</taxon>
    </lineage>
</organism>
<evidence type="ECO:0000256" key="2">
    <source>
        <dbReference type="SAM" id="Phobius"/>
    </source>
</evidence>
<feature type="compositionally biased region" description="Basic and acidic residues" evidence="1">
    <location>
        <begin position="1162"/>
        <end position="1176"/>
    </location>
</feature>
<feature type="region of interest" description="Disordered" evidence="1">
    <location>
        <begin position="1146"/>
        <end position="1184"/>
    </location>
</feature>
<sequence>MANDFKHWKRRSVALCSLALVASLSVGVFAACTPADDTTDDEEEEETVSQTDTQTIRNGNFEFYTESDVEDLNEKRVLINTPTNWSFTSGSPTSDSASGIINLAEWDYLATSGREFTSVDDAVAHWNDEGVTAYDRLKFYEDFEDEIDDLDEDSEAAQLFDDYSYSIDYADVEYLSNIEAPTVHEGAAEDETSVLMIHNRRTSDGVLGTGQYYTSSTTITLSAGTAAQVSFWVRTDDLTHYYEDDELSVENNAGAYVRVNQTVGGTTLDQMQIKNINTKGEWRQYTLYIRANSFATTTFTVVFGLGQGSTSNRLEYVNGFAFFDDLVCTTISDAAYKKATAQESCTIDSEADDKLFDATRLGADVTTFKLDLDASFGESDDLLIGADSVAITTDPDGDRPLVKYDGEYPDDYAAITTVAGLQAAAANNAYLQNIYDTDFADKFLFDDSEDDATIIMLMSVSSAPYTATSESYKLAPGGHMILSFWAKTSEIGGTGASATLVDGDNRTAISAFDTTTVATTDIDDENKDIYNGWVHCFFFVSNETESEKEFTFEFSYGPTDVATATQTAYDDGYAAFTGFEVLTDVDEKYFDYASSATYTQVVSLAGDVDIDSQFDAPGVTSADIRETLAVPANFTGVPNASKSLVTGGVANTIPEGVYTGLLNSKYASAYRENADNAAWVNALTALSSADATGEEWWADIFGDYNEDGTAAYPRIANQPLVLLNTSESAVPSYGFLSDTFTISASSYQKISLRVKLSAGATATIYLMDTSDVKQGYNNPLAYGLPAVTFWYDDDGNIVTCDPSSEDFNPRTDVLFYLEENGLYTKAGTNDGRYYANLQNYEEDESRNKIAVDADGNTTIAYYYNGGSWYAYRTEVSANNYSYSTEVYDIYGSLSEEEKSCVRYDYTQTGATEAKITLVGTEETAGRWTEVSFYVATGNTAKDYRLEIWAGSREFDVAADGTVTQTGTQIPAGSYFFFDSYSSTDVADDYSTLLDEKIDDLKEDSANLVDPEDPTSNLIGSLAGYYTFTFYDAPDYLRYDATEDEEELGNPYGSYTQSSYSEAVAWLNYSADGEQSLFLNYAASEVTVEQDDLDDSTPEDDHNHDDATVSETNIWLIISSAILAFALILVAILIIVRRVVEKVRKGKAAKIKPAVAPRPRPVKKAEKTEKQESATPRDEDDPYNE</sequence>
<proteinExistence type="predicted"/>
<feature type="chain" id="PRO_5039016947" evidence="3">
    <location>
        <begin position="31"/>
        <end position="1184"/>
    </location>
</feature>
<accession>A0A9D2IVR5</accession>